<dbReference type="RefSeq" id="WP_211010019.1">
    <property type="nucleotide sequence ID" value="NZ_JASJUT010000003.1"/>
</dbReference>
<dbReference type="InterPro" id="IPR011057">
    <property type="entry name" value="Mss4-like_sf"/>
</dbReference>
<dbReference type="Proteomes" id="UP001231915">
    <property type="component" value="Unassembled WGS sequence"/>
</dbReference>
<dbReference type="InterPro" id="IPR006913">
    <property type="entry name" value="CENP-V/GFA"/>
</dbReference>
<dbReference type="PANTHER" id="PTHR33337:SF40">
    <property type="entry name" value="CENP-V_GFA DOMAIN-CONTAINING PROTEIN-RELATED"/>
    <property type="match status" value="1"/>
</dbReference>
<evidence type="ECO:0000259" key="5">
    <source>
        <dbReference type="PROSITE" id="PS51891"/>
    </source>
</evidence>
<feature type="domain" description="CENP-V/GFA" evidence="5">
    <location>
        <begin position="2"/>
        <end position="119"/>
    </location>
</feature>
<evidence type="ECO:0000256" key="3">
    <source>
        <dbReference type="ARBA" id="ARBA00022833"/>
    </source>
</evidence>
<protein>
    <submittedName>
        <fullName evidence="6">GFA family protein</fullName>
    </submittedName>
</protein>
<dbReference type="PROSITE" id="PS51891">
    <property type="entry name" value="CENP_V_GFA"/>
    <property type="match status" value="1"/>
</dbReference>
<keyword evidence="3" id="KW-0862">Zinc</keyword>
<keyword evidence="4" id="KW-0456">Lyase</keyword>
<evidence type="ECO:0000313" key="6">
    <source>
        <dbReference type="EMBL" id="MDK2594990.1"/>
    </source>
</evidence>
<dbReference type="PANTHER" id="PTHR33337">
    <property type="entry name" value="GFA DOMAIN-CONTAINING PROTEIN"/>
    <property type="match status" value="1"/>
</dbReference>
<dbReference type="SUPFAM" id="SSF51316">
    <property type="entry name" value="Mss4-like"/>
    <property type="match status" value="1"/>
</dbReference>
<proteinExistence type="inferred from homology"/>
<name>A0ABT7EIW0_9GAMM</name>
<accession>A0ABT7EIW0</accession>
<evidence type="ECO:0000256" key="4">
    <source>
        <dbReference type="ARBA" id="ARBA00023239"/>
    </source>
</evidence>
<comment type="caution">
    <text evidence="6">The sequence shown here is derived from an EMBL/GenBank/DDBJ whole genome shotgun (WGS) entry which is preliminary data.</text>
</comment>
<organism evidence="6 7">
    <name type="scientific">Pseudoalteromonas obscura</name>
    <dbReference type="NCBI Taxonomy" id="3048491"/>
    <lineage>
        <taxon>Bacteria</taxon>
        <taxon>Pseudomonadati</taxon>
        <taxon>Pseudomonadota</taxon>
        <taxon>Gammaproteobacteria</taxon>
        <taxon>Alteromonadales</taxon>
        <taxon>Pseudoalteromonadaceae</taxon>
        <taxon>Pseudoalteromonas</taxon>
    </lineage>
</organism>
<comment type="similarity">
    <text evidence="1">Belongs to the Gfa family.</text>
</comment>
<dbReference type="EMBL" id="JASJUT010000003">
    <property type="protein sequence ID" value="MDK2594990.1"/>
    <property type="molecule type" value="Genomic_DNA"/>
</dbReference>
<dbReference type="Pfam" id="PF04828">
    <property type="entry name" value="GFA"/>
    <property type="match status" value="1"/>
</dbReference>
<sequence>MAKGSCNCNAVQFEVRSPIKHIYICHCSICRKAGGGNGVSVAVVNNSDFVWVNGQEFIKTWHKPNHDWLCSFCIECGSNLPGKNDEQRMYVPVGLISNTDLENAKVVHHLWVSCKASWEHIGDDGKQHAEFID</sequence>
<gene>
    <name evidence="6" type="ORF">QNM18_08040</name>
</gene>
<evidence type="ECO:0000256" key="1">
    <source>
        <dbReference type="ARBA" id="ARBA00005495"/>
    </source>
</evidence>
<keyword evidence="2" id="KW-0479">Metal-binding</keyword>
<dbReference type="Gene3D" id="3.90.1590.10">
    <property type="entry name" value="glutathione-dependent formaldehyde- activating enzyme (gfa)"/>
    <property type="match status" value="1"/>
</dbReference>
<keyword evidence="7" id="KW-1185">Reference proteome</keyword>
<evidence type="ECO:0000313" key="7">
    <source>
        <dbReference type="Proteomes" id="UP001231915"/>
    </source>
</evidence>
<evidence type="ECO:0000256" key="2">
    <source>
        <dbReference type="ARBA" id="ARBA00022723"/>
    </source>
</evidence>
<reference evidence="6 7" key="1">
    <citation type="submission" date="2023-05" db="EMBL/GenBank/DDBJ databases">
        <title>Pseudoalteromonas ardens sp. nov., Pseudoalteromonas obscura sp. nov., and Pseudoalteromonas umbrosa sp. nov., isolated from the coral Montipora capitata.</title>
        <authorList>
            <person name="Thomas E.M."/>
            <person name="Smith E.M."/>
            <person name="Papke E."/>
            <person name="Shlafstein M.D."/>
            <person name="Oline D.K."/>
            <person name="Videau P."/>
            <person name="Saw J.H."/>
            <person name="Strangman W.K."/>
            <person name="Ushijima B."/>
        </authorList>
    </citation>
    <scope>NUCLEOTIDE SEQUENCE [LARGE SCALE GENOMIC DNA]</scope>
    <source>
        <strain evidence="6 7">P94</strain>
    </source>
</reference>